<dbReference type="Gramene" id="AUR62005612-RA">
    <property type="protein sequence ID" value="AUR62005612-RA:cds"/>
    <property type="gene ID" value="AUR62005612"/>
</dbReference>
<dbReference type="AlphaFoldDB" id="A0A803L174"/>
<dbReference type="Proteomes" id="UP000596660">
    <property type="component" value="Unplaced"/>
</dbReference>
<protein>
    <submittedName>
        <fullName evidence="2">Uncharacterized protein</fullName>
    </submittedName>
</protein>
<evidence type="ECO:0000313" key="2">
    <source>
        <dbReference type="EnsemblPlants" id="AUR62005612-RA:cds"/>
    </source>
</evidence>
<evidence type="ECO:0000256" key="1">
    <source>
        <dbReference type="SAM" id="MobiDB-lite"/>
    </source>
</evidence>
<sequence>MHNLSPQRMHQNSMVNNYSGRPDSFPPEDEHQYTSKKAEGQWRWERDAQQMSPQLYSDVILESGGKWKVVRKLFGWLSEAVVHAIDILRLLESLHK</sequence>
<feature type="compositionally biased region" description="Polar residues" evidence="1">
    <location>
        <begin position="1"/>
        <end position="19"/>
    </location>
</feature>
<name>A0A803L174_CHEQI</name>
<feature type="region of interest" description="Disordered" evidence="1">
    <location>
        <begin position="1"/>
        <end position="42"/>
    </location>
</feature>
<feature type="compositionally biased region" description="Basic and acidic residues" evidence="1">
    <location>
        <begin position="28"/>
        <end position="42"/>
    </location>
</feature>
<accession>A0A803L174</accession>
<dbReference type="EnsemblPlants" id="AUR62005612-RA">
    <property type="protein sequence ID" value="AUR62005612-RA:cds"/>
    <property type="gene ID" value="AUR62005612"/>
</dbReference>
<reference evidence="2" key="2">
    <citation type="submission" date="2021-03" db="UniProtKB">
        <authorList>
            <consortium name="EnsemblPlants"/>
        </authorList>
    </citation>
    <scope>IDENTIFICATION</scope>
</reference>
<proteinExistence type="predicted"/>
<reference evidence="2" key="1">
    <citation type="journal article" date="2017" name="Nature">
        <title>The genome of Chenopodium quinoa.</title>
        <authorList>
            <person name="Jarvis D.E."/>
            <person name="Ho Y.S."/>
            <person name="Lightfoot D.J."/>
            <person name="Schmoeckel S.M."/>
            <person name="Li B."/>
            <person name="Borm T.J.A."/>
            <person name="Ohyanagi H."/>
            <person name="Mineta K."/>
            <person name="Michell C.T."/>
            <person name="Saber N."/>
            <person name="Kharbatia N.M."/>
            <person name="Rupper R.R."/>
            <person name="Sharp A.R."/>
            <person name="Dally N."/>
            <person name="Boughton B.A."/>
            <person name="Woo Y.H."/>
            <person name="Gao G."/>
            <person name="Schijlen E.G.W.M."/>
            <person name="Guo X."/>
            <person name="Momin A.A."/>
            <person name="Negrao S."/>
            <person name="Al-Babili S."/>
            <person name="Gehring C."/>
            <person name="Roessner U."/>
            <person name="Jung C."/>
            <person name="Murphy K."/>
            <person name="Arold S.T."/>
            <person name="Gojobori T."/>
            <person name="van der Linden C.G."/>
            <person name="van Loo E.N."/>
            <person name="Jellen E.N."/>
            <person name="Maughan P.J."/>
            <person name="Tester M."/>
        </authorList>
    </citation>
    <scope>NUCLEOTIDE SEQUENCE [LARGE SCALE GENOMIC DNA]</scope>
    <source>
        <strain evidence="2">cv. PI 614886</strain>
    </source>
</reference>
<organism evidence="2 3">
    <name type="scientific">Chenopodium quinoa</name>
    <name type="common">Quinoa</name>
    <dbReference type="NCBI Taxonomy" id="63459"/>
    <lineage>
        <taxon>Eukaryota</taxon>
        <taxon>Viridiplantae</taxon>
        <taxon>Streptophyta</taxon>
        <taxon>Embryophyta</taxon>
        <taxon>Tracheophyta</taxon>
        <taxon>Spermatophyta</taxon>
        <taxon>Magnoliopsida</taxon>
        <taxon>eudicotyledons</taxon>
        <taxon>Gunneridae</taxon>
        <taxon>Pentapetalae</taxon>
        <taxon>Caryophyllales</taxon>
        <taxon>Chenopodiaceae</taxon>
        <taxon>Chenopodioideae</taxon>
        <taxon>Atripliceae</taxon>
        <taxon>Chenopodium</taxon>
    </lineage>
</organism>
<keyword evidence="3" id="KW-1185">Reference proteome</keyword>
<evidence type="ECO:0000313" key="3">
    <source>
        <dbReference type="Proteomes" id="UP000596660"/>
    </source>
</evidence>